<evidence type="ECO:0000313" key="2">
    <source>
        <dbReference type="EMBL" id="OOG00415.1"/>
    </source>
</evidence>
<feature type="signal peptide" evidence="1">
    <location>
        <begin position="1"/>
        <end position="15"/>
    </location>
</feature>
<feature type="chain" id="PRO_5012526091" evidence="1">
    <location>
        <begin position="16"/>
        <end position="112"/>
    </location>
</feature>
<dbReference type="EMBL" id="KV907493">
    <property type="protein sequence ID" value="OOG00415.1"/>
    <property type="molecule type" value="Genomic_DNA"/>
</dbReference>
<gene>
    <name evidence="2" type="ORF">ASPCADRAFT_202262</name>
</gene>
<proteinExistence type="predicted"/>
<accession>A0A1R3S0Z0</accession>
<evidence type="ECO:0000313" key="3">
    <source>
        <dbReference type="Proteomes" id="UP000188318"/>
    </source>
</evidence>
<name>A0A1R3S0Z0_ASPC5</name>
<keyword evidence="3" id="KW-1185">Reference proteome</keyword>
<dbReference type="OrthoDB" id="10591790at2759"/>
<evidence type="ECO:0000256" key="1">
    <source>
        <dbReference type="SAM" id="SignalP"/>
    </source>
</evidence>
<dbReference type="Proteomes" id="UP000188318">
    <property type="component" value="Unassembled WGS sequence"/>
</dbReference>
<protein>
    <submittedName>
        <fullName evidence="2">Uncharacterized protein</fullName>
    </submittedName>
</protein>
<keyword evidence="1" id="KW-0732">Signal</keyword>
<dbReference type="AlphaFoldDB" id="A0A1R3S0Z0"/>
<organism evidence="2 3">
    <name type="scientific">Aspergillus carbonarius (strain ITEM 5010)</name>
    <dbReference type="NCBI Taxonomy" id="602072"/>
    <lineage>
        <taxon>Eukaryota</taxon>
        <taxon>Fungi</taxon>
        <taxon>Dikarya</taxon>
        <taxon>Ascomycota</taxon>
        <taxon>Pezizomycotina</taxon>
        <taxon>Eurotiomycetes</taxon>
        <taxon>Eurotiomycetidae</taxon>
        <taxon>Eurotiales</taxon>
        <taxon>Aspergillaceae</taxon>
        <taxon>Aspergillus</taxon>
        <taxon>Aspergillus subgen. Circumdati</taxon>
    </lineage>
</organism>
<dbReference type="VEuPathDB" id="FungiDB:ASPCADRAFT_202262"/>
<reference evidence="3" key="1">
    <citation type="journal article" date="2017" name="Genome Biol.">
        <title>Comparative genomics reveals high biological diversity and specific adaptations in the industrially and medically important fungal genus Aspergillus.</title>
        <authorList>
            <person name="de Vries R.P."/>
            <person name="Riley R."/>
            <person name="Wiebenga A."/>
            <person name="Aguilar-Osorio G."/>
            <person name="Amillis S."/>
            <person name="Uchima C.A."/>
            <person name="Anderluh G."/>
            <person name="Asadollahi M."/>
            <person name="Askin M."/>
            <person name="Barry K."/>
            <person name="Battaglia E."/>
            <person name="Bayram O."/>
            <person name="Benocci T."/>
            <person name="Braus-Stromeyer S.A."/>
            <person name="Caldana C."/>
            <person name="Canovas D."/>
            <person name="Cerqueira G.C."/>
            <person name="Chen F."/>
            <person name="Chen W."/>
            <person name="Choi C."/>
            <person name="Clum A."/>
            <person name="Dos Santos R.A."/>
            <person name="Damasio A.R."/>
            <person name="Diallinas G."/>
            <person name="Emri T."/>
            <person name="Fekete E."/>
            <person name="Flipphi M."/>
            <person name="Freyberg S."/>
            <person name="Gallo A."/>
            <person name="Gournas C."/>
            <person name="Habgood R."/>
            <person name="Hainaut M."/>
            <person name="Harispe M.L."/>
            <person name="Henrissat B."/>
            <person name="Hilden K.S."/>
            <person name="Hope R."/>
            <person name="Hossain A."/>
            <person name="Karabika E."/>
            <person name="Karaffa L."/>
            <person name="Karanyi Z."/>
            <person name="Krasevec N."/>
            <person name="Kuo A."/>
            <person name="Kusch H."/>
            <person name="LaButti K."/>
            <person name="Lagendijk E.L."/>
            <person name="Lapidus A."/>
            <person name="Levasseur A."/>
            <person name="Lindquist E."/>
            <person name="Lipzen A."/>
            <person name="Logrieco A.F."/>
            <person name="MacCabe A."/>
            <person name="Maekelae M.R."/>
            <person name="Malavazi I."/>
            <person name="Melin P."/>
            <person name="Meyer V."/>
            <person name="Mielnichuk N."/>
            <person name="Miskei M."/>
            <person name="Molnar A.P."/>
            <person name="Mule G."/>
            <person name="Ngan C.Y."/>
            <person name="Orejas M."/>
            <person name="Orosz E."/>
            <person name="Ouedraogo J.P."/>
            <person name="Overkamp K.M."/>
            <person name="Park H.-S."/>
            <person name="Perrone G."/>
            <person name="Piumi F."/>
            <person name="Punt P.J."/>
            <person name="Ram A.F."/>
            <person name="Ramon A."/>
            <person name="Rauscher S."/>
            <person name="Record E."/>
            <person name="Riano-Pachon D.M."/>
            <person name="Robert V."/>
            <person name="Roehrig J."/>
            <person name="Ruller R."/>
            <person name="Salamov A."/>
            <person name="Salih N.S."/>
            <person name="Samson R.A."/>
            <person name="Sandor E."/>
            <person name="Sanguinetti M."/>
            <person name="Schuetze T."/>
            <person name="Sepcic K."/>
            <person name="Shelest E."/>
            <person name="Sherlock G."/>
            <person name="Sophianopoulou V."/>
            <person name="Squina F.M."/>
            <person name="Sun H."/>
            <person name="Susca A."/>
            <person name="Todd R.B."/>
            <person name="Tsang A."/>
            <person name="Unkles S.E."/>
            <person name="van de Wiele N."/>
            <person name="van Rossen-Uffink D."/>
            <person name="Oliveira J.V."/>
            <person name="Vesth T.C."/>
            <person name="Visser J."/>
            <person name="Yu J.-H."/>
            <person name="Zhou M."/>
            <person name="Andersen M.R."/>
            <person name="Archer D.B."/>
            <person name="Baker S.E."/>
            <person name="Benoit I."/>
            <person name="Brakhage A.A."/>
            <person name="Braus G.H."/>
            <person name="Fischer R."/>
            <person name="Frisvad J.C."/>
            <person name="Goldman G.H."/>
            <person name="Houbraken J."/>
            <person name="Oakley B."/>
            <person name="Pocsi I."/>
            <person name="Scazzocchio C."/>
            <person name="Seiboth B."/>
            <person name="vanKuyk P.A."/>
            <person name="Wortman J."/>
            <person name="Dyer P.S."/>
            <person name="Grigoriev I.V."/>
        </authorList>
    </citation>
    <scope>NUCLEOTIDE SEQUENCE [LARGE SCALE GENOMIC DNA]</scope>
    <source>
        <strain evidence="3">ITEM 5010</strain>
    </source>
</reference>
<sequence>MASMEFPLFLLPVATLPITLENSDTCKYSLGEKESPARSSESCLPVSGIVEAAIQTVRHHIDPRRHARFIRFMSIRIDSLRWGSTTGGWSTLLELWVLPASALATQPSCFSG</sequence>